<proteinExistence type="predicted"/>
<accession>A0ABX7K6Y7</accession>
<evidence type="ECO:0008006" key="3">
    <source>
        <dbReference type="Google" id="ProtNLM"/>
    </source>
</evidence>
<keyword evidence="2" id="KW-1185">Reference proteome</keyword>
<dbReference type="EMBL" id="CP070506">
    <property type="protein sequence ID" value="QSB42397.1"/>
    <property type="molecule type" value="Genomic_DNA"/>
</dbReference>
<dbReference type="SUPFAM" id="SSF53850">
    <property type="entry name" value="Periplasmic binding protein-like II"/>
    <property type="match status" value="1"/>
</dbReference>
<gene>
    <name evidence="1" type="ORF">JTY93_23525</name>
</gene>
<dbReference type="Gene3D" id="3.40.190.10">
    <property type="entry name" value="Periplasmic binding protein-like II"/>
    <property type="match status" value="1"/>
</dbReference>
<dbReference type="Proteomes" id="UP000663249">
    <property type="component" value="Chromosome"/>
</dbReference>
<name>A0ABX7K6Y7_9PSED</name>
<reference evidence="1 2" key="1">
    <citation type="submission" date="2021-02" db="EMBL/GenBank/DDBJ databases">
        <title>Genomic and phenotypic characterization of Pseudomonas hygromyciniae, a novel bacterial species discovered from a commercially purchased antibiotic vial.</title>
        <authorList>
            <person name="Turner T.L."/>
            <person name="Mitra S.D."/>
            <person name="Kochan T.J."/>
            <person name="Pincus N.B."/>
            <person name="Lebrun-Corbin M."/>
            <person name="Cheung B."/>
            <person name="Gatesy S.W."/>
            <person name="Afzal T."/>
            <person name="Ozer E.A."/>
            <person name="Hauser A.R."/>
        </authorList>
    </citation>
    <scope>NUCLEOTIDE SEQUENCE [LARGE SCALE GENOMIC DNA]</scope>
    <source>
        <strain evidence="1 2">SDM007</strain>
    </source>
</reference>
<evidence type="ECO:0000313" key="1">
    <source>
        <dbReference type="EMBL" id="QSB42397.1"/>
    </source>
</evidence>
<evidence type="ECO:0000313" key="2">
    <source>
        <dbReference type="Proteomes" id="UP000663249"/>
    </source>
</evidence>
<organism evidence="1 2">
    <name type="scientific">Pseudomonas hygromyciniae</name>
    <dbReference type="NCBI Taxonomy" id="2812000"/>
    <lineage>
        <taxon>Bacteria</taxon>
        <taxon>Pseudomonadati</taxon>
        <taxon>Pseudomonadota</taxon>
        <taxon>Gammaproteobacteria</taxon>
        <taxon>Pseudomonadales</taxon>
        <taxon>Pseudomonadaceae</taxon>
        <taxon>Pseudomonas</taxon>
    </lineage>
</organism>
<sequence>MDSNQQLQGITAEYLNGLKKALSIEISVRYFASRAGAFAALREGTIDLIETSTEAEVKVLGGDDRRLHFYPNRALFQDRHPA</sequence>
<protein>
    <recommendedName>
        <fullName evidence="3">Solute-binding protein family 3/N-terminal domain-containing protein</fullName>
    </recommendedName>
</protein>